<evidence type="ECO:0008006" key="4">
    <source>
        <dbReference type="Google" id="ProtNLM"/>
    </source>
</evidence>
<feature type="region of interest" description="Disordered" evidence="1">
    <location>
        <begin position="394"/>
        <end position="420"/>
    </location>
</feature>
<gene>
    <name evidence="2" type="ORF">C446_12749</name>
</gene>
<dbReference type="eggNOG" id="arCOG06229">
    <property type="taxonomic scope" value="Archaea"/>
</dbReference>
<comment type="caution">
    <text evidence="2">The sequence shown here is derived from an EMBL/GenBank/DDBJ whole genome shotgun (WGS) entry which is preliminary data.</text>
</comment>
<feature type="compositionally biased region" description="Low complexity" evidence="1">
    <location>
        <begin position="31"/>
        <end position="46"/>
    </location>
</feature>
<sequence>MIDFDATTNPPGIEVYDSIEQRRLRIGTGSTPSLPTDTDAATDDGTTLPAEFPFPVDTTCRIDTDELVFDQPYAVKLHDAEGVTVDILEMGETARIDEETKFLGVSGPIKLYFRIDASGTIKRQVTSLRISLEEETTTVVGARSLHDRPAGTITTTTDLESMLSAVSAAASALKTTSPERTWPTLRGHPPLIELGDRLEIPPEIEQQRPDSDVTIVIPPNRSALFSAASLAFFLGADVRTAELENGRDDAGEDIRAQAQPGTGTGPDERVSSEPALLTADLEYPLPAGDAFEDAVARLLKRFFLLDCLTRTEGIFRDDLHERAALEDELPFDIEELYDAPLSVRVERYLEVSYDRLEPHVPRWPLTAHVPAEPETVELLPFLINELGIVRTARGTERPAAGPGSDLEAASVPTPESDGQLARAATDGALTLDRAPNPTDDAPSLVEPDVTSESVEHAWFCDAIPRGASKATVEAYRNQLGRGSRKESIDILLVCNDVRMIEEHDLLDETYGNHERVPFDVDSEFGVDTDRLATLLTDEDYDFFHYIGHATPDGLRCSDGKLDVRDLESVDVSVFFLNACQSYEQGLAMTRRGAYGGVSTYSDVENELAVEAGETMARLLNQGFPLRGAVDIARENASLGDQYLIIGDGSTDIAQSDGGAPALIELDRRADGYAFAVQSYSTKEFRLGTATESTLPTVSDRHLGPGQTTFTEVDRQSLQEYFTWNEPPVRLNGELRWFHGVGSTPLE</sequence>
<keyword evidence="3" id="KW-1185">Reference proteome</keyword>
<dbReference type="RefSeq" id="WP_006673455.1">
    <property type="nucleotide sequence ID" value="NZ_AOMA01000125.1"/>
</dbReference>
<feature type="region of interest" description="Disordered" evidence="1">
    <location>
        <begin position="27"/>
        <end position="46"/>
    </location>
</feature>
<organism evidence="2 3">
    <name type="scientific">Halobiforma nitratireducens JCM 10879</name>
    <dbReference type="NCBI Taxonomy" id="1227454"/>
    <lineage>
        <taxon>Archaea</taxon>
        <taxon>Methanobacteriati</taxon>
        <taxon>Methanobacteriota</taxon>
        <taxon>Stenosarchaea group</taxon>
        <taxon>Halobacteria</taxon>
        <taxon>Halobacteriales</taxon>
        <taxon>Natrialbaceae</taxon>
        <taxon>Halobiforma</taxon>
    </lineage>
</organism>
<evidence type="ECO:0000256" key="1">
    <source>
        <dbReference type="SAM" id="MobiDB-lite"/>
    </source>
</evidence>
<evidence type="ECO:0000313" key="2">
    <source>
        <dbReference type="EMBL" id="EMA35332.1"/>
    </source>
</evidence>
<dbReference type="STRING" id="1227454.C446_12749"/>
<name>M0LP58_9EURY</name>
<evidence type="ECO:0000313" key="3">
    <source>
        <dbReference type="Proteomes" id="UP000011607"/>
    </source>
</evidence>
<reference evidence="2 3" key="1">
    <citation type="journal article" date="2014" name="PLoS Genet.">
        <title>Phylogenetically driven sequencing of extremely halophilic archaea reveals strategies for static and dynamic osmo-response.</title>
        <authorList>
            <person name="Becker E.A."/>
            <person name="Seitzer P.M."/>
            <person name="Tritt A."/>
            <person name="Larsen D."/>
            <person name="Krusor M."/>
            <person name="Yao A.I."/>
            <person name="Wu D."/>
            <person name="Madern D."/>
            <person name="Eisen J.A."/>
            <person name="Darling A.E."/>
            <person name="Facciotti M.T."/>
        </authorList>
    </citation>
    <scope>NUCLEOTIDE SEQUENCE [LARGE SCALE GENOMIC DNA]</scope>
    <source>
        <strain evidence="2 3">JCM 10879</strain>
    </source>
</reference>
<dbReference type="Proteomes" id="UP000011607">
    <property type="component" value="Unassembled WGS sequence"/>
</dbReference>
<dbReference type="AlphaFoldDB" id="M0LP58"/>
<dbReference type="EMBL" id="AOMA01000125">
    <property type="protein sequence ID" value="EMA35332.1"/>
    <property type="molecule type" value="Genomic_DNA"/>
</dbReference>
<dbReference type="OrthoDB" id="269729at2157"/>
<protein>
    <recommendedName>
        <fullName evidence="4">CHAT domain-containing protein</fullName>
    </recommendedName>
</protein>
<dbReference type="PATRIC" id="fig|1227454.3.peg.2608"/>
<feature type="region of interest" description="Disordered" evidence="1">
    <location>
        <begin position="244"/>
        <end position="272"/>
    </location>
</feature>
<accession>M0LP58</accession>
<feature type="compositionally biased region" description="Basic and acidic residues" evidence="1">
    <location>
        <begin position="244"/>
        <end position="255"/>
    </location>
</feature>
<proteinExistence type="predicted"/>